<dbReference type="SMART" id="SM00020">
    <property type="entry name" value="Tryp_SPc"/>
    <property type="match status" value="1"/>
</dbReference>
<feature type="domain" description="Gla" evidence="10">
    <location>
        <begin position="49"/>
        <end position="95"/>
    </location>
</feature>
<feature type="domain" description="Peptidase S1" evidence="9">
    <location>
        <begin position="191"/>
        <end position="423"/>
    </location>
</feature>
<keyword evidence="5" id="KW-0245">EGF-like domain</keyword>
<dbReference type="InterPro" id="IPR000294">
    <property type="entry name" value="GLA_domain"/>
</dbReference>
<dbReference type="GO" id="GO:0006508">
    <property type="term" value="P:proteolysis"/>
    <property type="evidence" value="ECO:0007669"/>
    <property type="project" value="InterPro"/>
</dbReference>
<dbReference type="Gene3D" id="4.10.740.10">
    <property type="entry name" value="Coagulation Factor IX"/>
    <property type="match status" value="1"/>
</dbReference>
<dbReference type="InParanoid" id="A0A672YEV6"/>
<dbReference type="FunCoup" id="A0A672YEV6">
    <property type="interactions" value="13"/>
</dbReference>
<dbReference type="PRINTS" id="PR00001">
    <property type="entry name" value="GLABLOOD"/>
</dbReference>
<dbReference type="AlphaFoldDB" id="A0A672YEV6"/>
<dbReference type="FunFam" id="4.10.740.10:FF:000001">
    <property type="entry name" value="vitamin K-dependent protein S"/>
    <property type="match status" value="1"/>
</dbReference>
<keyword evidence="4" id="KW-0325">Glycoprotein</keyword>
<keyword evidence="12" id="KW-1185">Reference proteome</keyword>
<evidence type="ECO:0000256" key="3">
    <source>
        <dbReference type="ARBA" id="ARBA00023157"/>
    </source>
</evidence>
<dbReference type="Gene3D" id="2.40.10.10">
    <property type="entry name" value="Trypsin-like serine proteases"/>
    <property type="match status" value="3"/>
</dbReference>
<dbReference type="SUPFAM" id="SSF57196">
    <property type="entry name" value="EGF/Laminin"/>
    <property type="match status" value="1"/>
</dbReference>
<keyword evidence="7" id="KW-1133">Transmembrane helix</keyword>
<dbReference type="Pfam" id="PF00594">
    <property type="entry name" value="Gla"/>
    <property type="match status" value="1"/>
</dbReference>
<evidence type="ECO:0000256" key="6">
    <source>
        <dbReference type="SAM" id="MobiDB-lite"/>
    </source>
</evidence>
<dbReference type="SUPFAM" id="SSF50494">
    <property type="entry name" value="Trypsin-like serine proteases"/>
    <property type="match status" value="1"/>
</dbReference>
<evidence type="ECO:0000259" key="8">
    <source>
        <dbReference type="PROSITE" id="PS50026"/>
    </source>
</evidence>
<dbReference type="InterPro" id="IPR000742">
    <property type="entry name" value="EGF"/>
</dbReference>
<reference evidence="11" key="1">
    <citation type="submission" date="2025-08" db="UniProtKB">
        <authorList>
            <consortium name="Ensembl"/>
        </authorList>
    </citation>
    <scope>IDENTIFICATION</scope>
</reference>
<dbReference type="InterPro" id="IPR009003">
    <property type="entry name" value="Peptidase_S1_PA"/>
</dbReference>
<feature type="transmembrane region" description="Helical" evidence="7">
    <location>
        <begin position="12"/>
        <end position="33"/>
    </location>
</feature>
<dbReference type="PROSITE" id="PS00010">
    <property type="entry name" value="ASX_HYDROXYL"/>
    <property type="match status" value="1"/>
</dbReference>
<dbReference type="GO" id="GO:0005509">
    <property type="term" value="F:calcium ion binding"/>
    <property type="evidence" value="ECO:0007669"/>
    <property type="project" value="InterPro"/>
</dbReference>
<dbReference type="Ensembl" id="ENSSORT00005003149.1">
    <property type="protein sequence ID" value="ENSSORP00005003055.1"/>
    <property type="gene ID" value="ENSSORG00005001891.1"/>
</dbReference>
<evidence type="ECO:0000256" key="7">
    <source>
        <dbReference type="SAM" id="Phobius"/>
    </source>
</evidence>
<feature type="domain" description="EGF-like" evidence="8">
    <location>
        <begin position="83"/>
        <end position="121"/>
    </location>
</feature>
<evidence type="ECO:0000256" key="1">
    <source>
        <dbReference type="ARBA" id="ARBA00022479"/>
    </source>
</evidence>
<comment type="caution">
    <text evidence="5">Lacks conserved residue(s) required for the propagation of feature annotation.</text>
</comment>
<reference evidence="11" key="2">
    <citation type="submission" date="2025-09" db="UniProtKB">
        <authorList>
            <consortium name="Ensembl"/>
        </authorList>
    </citation>
    <scope>IDENTIFICATION</scope>
</reference>
<evidence type="ECO:0000259" key="9">
    <source>
        <dbReference type="PROSITE" id="PS50240"/>
    </source>
</evidence>
<keyword evidence="3" id="KW-1015">Disulfide bond</keyword>
<evidence type="ECO:0000256" key="4">
    <source>
        <dbReference type="ARBA" id="ARBA00023180"/>
    </source>
</evidence>
<dbReference type="InterPro" id="IPR035972">
    <property type="entry name" value="GLA-like_dom_SF"/>
</dbReference>
<name>A0A672YEV6_9TELE</name>
<keyword evidence="2" id="KW-0106">Calcium</keyword>
<accession>A0A672YEV6</accession>
<dbReference type="GO" id="GO:0004252">
    <property type="term" value="F:serine-type endopeptidase activity"/>
    <property type="evidence" value="ECO:0007669"/>
    <property type="project" value="InterPro"/>
</dbReference>
<feature type="region of interest" description="Disordered" evidence="6">
    <location>
        <begin position="341"/>
        <end position="368"/>
    </location>
</feature>
<evidence type="ECO:0000313" key="11">
    <source>
        <dbReference type="Ensembl" id="ENSSORP00005003055.1"/>
    </source>
</evidence>
<dbReference type="SUPFAM" id="SSF57630">
    <property type="entry name" value="GLA-domain"/>
    <property type="match status" value="1"/>
</dbReference>
<dbReference type="InterPro" id="IPR001254">
    <property type="entry name" value="Trypsin_dom"/>
</dbReference>
<dbReference type="CDD" id="cd00054">
    <property type="entry name" value="EGF_CA"/>
    <property type="match status" value="1"/>
</dbReference>
<proteinExistence type="predicted"/>
<dbReference type="SMART" id="SM00069">
    <property type="entry name" value="GLA"/>
    <property type="match status" value="1"/>
</dbReference>
<dbReference type="GO" id="GO:0005615">
    <property type="term" value="C:extracellular space"/>
    <property type="evidence" value="ECO:0007669"/>
    <property type="project" value="TreeGrafter"/>
</dbReference>
<keyword evidence="7" id="KW-0812">Transmembrane</keyword>
<dbReference type="PANTHER" id="PTHR24278">
    <property type="entry name" value="COAGULATION FACTOR"/>
    <property type="match status" value="1"/>
</dbReference>
<dbReference type="Pfam" id="PF00089">
    <property type="entry name" value="Trypsin"/>
    <property type="match status" value="1"/>
</dbReference>
<dbReference type="InterPro" id="IPR017857">
    <property type="entry name" value="Coagulation_fac-like_Gla_dom"/>
</dbReference>
<keyword evidence="7" id="KW-0472">Membrane</keyword>
<dbReference type="Gene3D" id="2.10.25.10">
    <property type="entry name" value="Laminin"/>
    <property type="match status" value="2"/>
</dbReference>
<evidence type="ECO:0000256" key="5">
    <source>
        <dbReference type="PROSITE-ProRule" id="PRU00076"/>
    </source>
</evidence>
<dbReference type="InterPro" id="IPR050442">
    <property type="entry name" value="Peptidase_S1_coag_factors"/>
</dbReference>
<dbReference type="Proteomes" id="UP000472271">
    <property type="component" value="Unassembled WGS sequence"/>
</dbReference>
<evidence type="ECO:0000313" key="12">
    <source>
        <dbReference type="Proteomes" id="UP000472271"/>
    </source>
</evidence>
<keyword evidence="1" id="KW-0301">Gamma-carboxyglutamic acid</keyword>
<organism evidence="11 12">
    <name type="scientific">Sphaeramia orbicularis</name>
    <name type="common">orbiculate cardinalfish</name>
    <dbReference type="NCBI Taxonomy" id="375764"/>
    <lineage>
        <taxon>Eukaryota</taxon>
        <taxon>Metazoa</taxon>
        <taxon>Chordata</taxon>
        <taxon>Craniata</taxon>
        <taxon>Vertebrata</taxon>
        <taxon>Euteleostomi</taxon>
        <taxon>Actinopterygii</taxon>
        <taxon>Neopterygii</taxon>
        <taxon>Teleostei</taxon>
        <taxon>Neoteleostei</taxon>
        <taxon>Acanthomorphata</taxon>
        <taxon>Gobiaria</taxon>
        <taxon>Kurtiformes</taxon>
        <taxon>Apogonoidei</taxon>
        <taxon>Apogonidae</taxon>
        <taxon>Apogoninae</taxon>
        <taxon>Sphaeramia</taxon>
    </lineage>
</organism>
<sequence length="440" mass="49060">MVFRLWSIVGGLWSVVCGLYFVVYSWWSVVFMLSSSPQAHQVFLRSKRANLFLVEEILQGNLERECYEETCDYEEAREYFEDTQRTCESKPCLHGGNCTDQVGGFSCTCMFVSDHIWSLPEVLQCPTAGPTVCQQMCTVSGSAFSCSCLQGFKLQTDGRTCRPQDPGSPLDFLCPPSVAFPCGRLPDVNTTVSACHHGNCPWQVSSALRGEELCGGVVLTHRSVLSSARCLVSTLTPPVYAFPVRAIRIHDRFQVHRHDYDLALLHLLHPVRFSSALIHLCLPTRDFSENILMHSGRSGVTSRPAHGGNQDPVYVTLEECRQDLNVPHPLSNKMFCMRNQNQQTRTGPPGTQRDDWDQTQTGPQVGGGDCRTLLLGTPVATEEQGVVYLTGILTSTPVGCGDRDGLVYTKVSRHLNWIKPRLEEAQDHMTPQVTDYPEDR</sequence>
<dbReference type="PANTHER" id="PTHR24278:SF35">
    <property type="entry name" value="PROTEIN Z, VITAMIN K-DEPENDENT PLASMA GLYCOPROTEIN B"/>
    <property type="match status" value="1"/>
</dbReference>
<evidence type="ECO:0000256" key="2">
    <source>
        <dbReference type="ARBA" id="ARBA00022837"/>
    </source>
</evidence>
<dbReference type="InterPro" id="IPR043504">
    <property type="entry name" value="Peptidase_S1_PA_chymotrypsin"/>
</dbReference>
<dbReference type="PROSITE" id="PS50998">
    <property type="entry name" value="GLA_2"/>
    <property type="match status" value="1"/>
</dbReference>
<protein>
    <submittedName>
        <fullName evidence="11">Protein Z, vitamin K-dependent plasma glycoprotein b</fullName>
    </submittedName>
</protein>
<dbReference type="InterPro" id="IPR000152">
    <property type="entry name" value="EGF-type_Asp/Asn_hydroxyl_site"/>
</dbReference>
<dbReference type="PROSITE" id="PS50026">
    <property type="entry name" value="EGF_3"/>
    <property type="match status" value="1"/>
</dbReference>
<evidence type="ECO:0000259" key="10">
    <source>
        <dbReference type="PROSITE" id="PS50998"/>
    </source>
</evidence>
<dbReference type="PROSITE" id="PS50240">
    <property type="entry name" value="TRYPSIN_DOM"/>
    <property type="match status" value="1"/>
</dbReference>